<evidence type="ECO:0000313" key="1">
    <source>
        <dbReference type="EMBL" id="AIO69640.1"/>
    </source>
</evidence>
<keyword evidence="2" id="KW-1185">Reference proteome</keyword>
<evidence type="ECO:0000313" key="2">
    <source>
        <dbReference type="Proteomes" id="UP000029424"/>
    </source>
</evidence>
<dbReference type="RefSeq" id="WP_124072339.1">
    <property type="nucleotide sequence ID" value="NZ_CADEQG010000003.1"/>
</dbReference>
<sequence length="133" mass="13263">MPFTASGPATVSKAGIPIGCTVVFTGTIDGAGKLLITSASFSGSALCKVIKANASVTSPWSGQVDSPIQLTLDNVSVNVSAPFVGGQCGPSKVTAQIRESDGETIIGLNSITLSGGCSMTGALTTSPYMHISP</sequence>
<protein>
    <recommendedName>
        <fullName evidence="3">Activator protein</fullName>
    </recommendedName>
</protein>
<dbReference type="EMBL" id="CP008727">
    <property type="protein sequence ID" value="AIO69640.1"/>
    <property type="molecule type" value="Genomic_DNA"/>
</dbReference>
<organism evidence="1 2">
    <name type="scientific">Burkholderia oklahomensis</name>
    <dbReference type="NCBI Taxonomy" id="342113"/>
    <lineage>
        <taxon>Bacteria</taxon>
        <taxon>Pseudomonadati</taxon>
        <taxon>Pseudomonadota</taxon>
        <taxon>Betaproteobacteria</taxon>
        <taxon>Burkholderiales</taxon>
        <taxon>Burkholderiaceae</taxon>
        <taxon>Burkholderia</taxon>
        <taxon>pseudomallei group</taxon>
    </lineage>
</organism>
<accession>A0AAI8BCK2</accession>
<dbReference type="Proteomes" id="UP000029424">
    <property type="component" value="Chromosome 2"/>
</dbReference>
<dbReference type="KEGG" id="bok:DM82_5224"/>
<gene>
    <name evidence="1" type="ORF">DM82_5224</name>
</gene>
<name>A0AAI8BCK2_9BURK</name>
<reference evidence="1 2" key="1">
    <citation type="submission" date="2014-06" db="EMBL/GenBank/DDBJ databases">
        <authorList>
            <person name="Bishop-Lilly K.A."/>
            <person name="Broomall S.M."/>
            <person name="Chain P.S."/>
            <person name="Chertkov O."/>
            <person name="Coyne S.R."/>
            <person name="Daligault H.E."/>
            <person name="Davenport K.W."/>
            <person name="Erkkila T."/>
            <person name="Frey K.G."/>
            <person name="Gibbons H.S."/>
            <person name="Gu W."/>
            <person name="Jaissle J."/>
            <person name="Johnson S.L."/>
            <person name="Koroleva G.I."/>
            <person name="Ladner J.T."/>
            <person name="Lo C.-C."/>
            <person name="Minogue T.D."/>
            <person name="Munk C."/>
            <person name="Palacios G.F."/>
            <person name="Redden C.L."/>
            <person name="Rosenzweig C.N."/>
            <person name="Scholz M.B."/>
            <person name="Teshima H."/>
            <person name="Xu Y."/>
        </authorList>
    </citation>
    <scope>NUCLEOTIDE SEQUENCE [LARGE SCALE GENOMIC DNA]</scope>
    <source>
        <strain evidence="1 2">EO147</strain>
    </source>
</reference>
<proteinExistence type="predicted"/>
<dbReference type="GeneID" id="60552532"/>
<dbReference type="AlphaFoldDB" id="A0AAI8BCK2"/>
<evidence type="ECO:0008006" key="3">
    <source>
        <dbReference type="Google" id="ProtNLM"/>
    </source>
</evidence>